<dbReference type="Proteomes" id="UP000269396">
    <property type="component" value="Unassembled WGS sequence"/>
</dbReference>
<keyword evidence="3" id="KW-1185">Reference proteome</keyword>
<feature type="compositionally biased region" description="Polar residues" evidence="1">
    <location>
        <begin position="1"/>
        <end position="18"/>
    </location>
</feature>
<organism evidence="2 3">
    <name type="scientific">Schistosoma mattheei</name>
    <dbReference type="NCBI Taxonomy" id="31246"/>
    <lineage>
        <taxon>Eukaryota</taxon>
        <taxon>Metazoa</taxon>
        <taxon>Spiralia</taxon>
        <taxon>Lophotrochozoa</taxon>
        <taxon>Platyhelminthes</taxon>
        <taxon>Trematoda</taxon>
        <taxon>Digenea</taxon>
        <taxon>Strigeidida</taxon>
        <taxon>Schistosomatoidea</taxon>
        <taxon>Schistosomatidae</taxon>
        <taxon>Schistosoma</taxon>
    </lineage>
</organism>
<protein>
    <submittedName>
        <fullName evidence="2">Uncharacterized protein</fullName>
    </submittedName>
</protein>
<sequence>MQNTTNSLVRNHQKQPTVGENKPDPSGGSSQEEALGMDRTHIEKSTQGKPSSLGILKAEEHITSRNGDRHEKGEQELDGTRKKGLG</sequence>
<dbReference type="AlphaFoldDB" id="A0A183NWH4"/>
<feature type="compositionally biased region" description="Basic and acidic residues" evidence="1">
    <location>
        <begin position="57"/>
        <end position="86"/>
    </location>
</feature>
<gene>
    <name evidence="2" type="ORF">SMTD_LOCUS6460</name>
</gene>
<dbReference type="EMBL" id="UZAL01027603">
    <property type="protein sequence ID" value="VDP34013.1"/>
    <property type="molecule type" value="Genomic_DNA"/>
</dbReference>
<feature type="region of interest" description="Disordered" evidence="1">
    <location>
        <begin position="1"/>
        <end position="86"/>
    </location>
</feature>
<evidence type="ECO:0000313" key="2">
    <source>
        <dbReference type="EMBL" id="VDP34013.1"/>
    </source>
</evidence>
<name>A0A183NWH4_9TREM</name>
<reference evidence="2 3" key="1">
    <citation type="submission" date="2018-11" db="EMBL/GenBank/DDBJ databases">
        <authorList>
            <consortium name="Pathogen Informatics"/>
        </authorList>
    </citation>
    <scope>NUCLEOTIDE SEQUENCE [LARGE SCALE GENOMIC DNA]</scope>
    <source>
        <strain>Denwood</strain>
        <strain evidence="3">Zambia</strain>
    </source>
</reference>
<evidence type="ECO:0000256" key="1">
    <source>
        <dbReference type="SAM" id="MobiDB-lite"/>
    </source>
</evidence>
<evidence type="ECO:0000313" key="3">
    <source>
        <dbReference type="Proteomes" id="UP000269396"/>
    </source>
</evidence>
<proteinExistence type="predicted"/>
<feature type="compositionally biased region" description="Basic and acidic residues" evidence="1">
    <location>
        <begin position="36"/>
        <end position="46"/>
    </location>
</feature>
<accession>A0A183NWH4</accession>